<protein>
    <submittedName>
        <fullName evidence="4">Protein fem-1 B</fullName>
    </submittedName>
</protein>
<evidence type="ECO:0000256" key="3">
    <source>
        <dbReference type="PROSITE-ProRule" id="PRU00023"/>
    </source>
</evidence>
<keyword evidence="5" id="KW-1185">Reference proteome</keyword>
<dbReference type="SUPFAM" id="SSF48403">
    <property type="entry name" value="Ankyrin repeat"/>
    <property type="match status" value="1"/>
</dbReference>
<organism evidence="4 5">
    <name type="scientific">Desmophyllum pertusum</name>
    <dbReference type="NCBI Taxonomy" id="174260"/>
    <lineage>
        <taxon>Eukaryota</taxon>
        <taxon>Metazoa</taxon>
        <taxon>Cnidaria</taxon>
        <taxon>Anthozoa</taxon>
        <taxon>Hexacorallia</taxon>
        <taxon>Scleractinia</taxon>
        <taxon>Caryophylliina</taxon>
        <taxon>Caryophylliidae</taxon>
        <taxon>Desmophyllum</taxon>
    </lineage>
</organism>
<sequence>MCLENSADTPDQYLVMSVGSLWSKYFSSLMFLCIRIISSSQRIIPEVMQLLTTCIMVCTSRLRLGQIHIDFHKPNALMSGDLHGRQAKPLGISYLCEESSLPTFSPVFVLAFFLQLLSSLISSSSKDNDCSDSRARDVHDLARHGNHVALGNLLSGMSTSERNAALETRTKDDGIQFTTPLIIAASFGYLDCVKILLTYNANIEARGTIDEKHAFLDSWYRERRGPPAMRANFDIIEGCTALCAAAAYGHLEVVKMLVEANKYSAAYSGKTYQNTTTACSEGIANIASCLGGNGADVNAIDDSGSTPLIAACCNGLYTVVTYLIEHGANMDLQNIDGDTALREAVYRKHLKIAKELSTRGAAQLPNKQCLTPILLASKFWSIDMVEIFIRSHQCSKEQIIDALESLGASLAIAGKDYAVNNSWFAEKAFHYMKRGMEERFREPSLPLLKQEIEPLEVFQTWKECQTLEELALIEGKPAAICLEGLIIKDRILGAGNLERLRSNALPFLISHSFDTGNFDLSVSLRLHAMETDLRRNRSITSDLAVLVEVFVKIFNQNGCLPRQKCIAEVFEKTVRAYEREWNDLFPRRNEQEVESVFYSVCYLLMLRTKVQLQAKEISSRVAELTQRFLHLNPRTRDGNTLLHLLVSSKSPVEQHLRNMCKLPCVETMKFILNSEILVNAVNNKGDTPLHFAATFQPTNKREFQVLSDMLELLLDRGANQDLVNNKGKTALDIAETSVARKILQKSRLELKRNAAKAVNKYGLPYRGEVPKILEIFISMMS</sequence>
<comment type="caution">
    <text evidence="4">The sequence shown here is derived from an EMBL/GenBank/DDBJ whole genome shotgun (WGS) entry which is preliminary data.</text>
</comment>
<dbReference type="GO" id="GO:0031436">
    <property type="term" value="C:BRCA1-BARD1 complex"/>
    <property type="evidence" value="ECO:0007669"/>
    <property type="project" value="TreeGrafter"/>
</dbReference>
<dbReference type="OrthoDB" id="4429489at2759"/>
<dbReference type="PRINTS" id="PR01415">
    <property type="entry name" value="ANKYRIN"/>
</dbReference>
<dbReference type="GO" id="GO:0085020">
    <property type="term" value="P:protein K6-linked ubiquitination"/>
    <property type="evidence" value="ECO:0007669"/>
    <property type="project" value="TreeGrafter"/>
</dbReference>
<keyword evidence="1" id="KW-0677">Repeat</keyword>
<dbReference type="GO" id="GO:0070531">
    <property type="term" value="C:BRCA1-A complex"/>
    <property type="evidence" value="ECO:0007669"/>
    <property type="project" value="TreeGrafter"/>
</dbReference>
<dbReference type="SMART" id="SM00248">
    <property type="entry name" value="ANK"/>
    <property type="match status" value="6"/>
</dbReference>
<feature type="repeat" description="ANK" evidence="3">
    <location>
        <begin position="176"/>
        <end position="208"/>
    </location>
</feature>
<dbReference type="Proteomes" id="UP001163046">
    <property type="component" value="Unassembled WGS sequence"/>
</dbReference>
<dbReference type="Pfam" id="PF12796">
    <property type="entry name" value="Ank_2"/>
    <property type="match status" value="2"/>
</dbReference>
<proteinExistence type="predicted"/>
<name>A0A9W9YL86_9CNID</name>
<feature type="repeat" description="ANK" evidence="3">
    <location>
        <begin position="303"/>
        <end position="335"/>
    </location>
</feature>
<dbReference type="InterPro" id="IPR036770">
    <property type="entry name" value="Ankyrin_rpt-contain_sf"/>
</dbReference>
<dbReference type="Pfam" id="PF00023">
    <property type="entry name" value="Ank"/>
    <property type="match status" value="1"/>
</dbReference>
<dbReference type="PROSITE" id="PS50297">
    <property type="entry name" value="ANK_REP_REGION"/>
    <property type="match status" value="3"/>
</dbReference>
<dbReference type="PANTHER" id="PTHR24171:SF8">
    <property type="entry name" value="BRCA1-ASSOCIATED RING DOMAIN PROTEIN 1"/>
    <property type="match status" value="1"/>
</dbReference>
<dbReference type="EMBL" id="MU827322">
    <property type="protein sequence ID" value="KAJ7356313.1"/>
    <property type="molecule type" value="Genomic_DNA"/>
</dbReference>
<evidence type="ECO:0000256" key="2">
    <source>
        <dbReference type="ARBA" id="ARBA00023043"/>
    </source>
</evidence>
<feature type="repeat" description="ANK" evidence="3">
    <location>
        <begin position="684"/>
        <end position="725"/>
    </location>
</feature>
<evidence type="ECO:0000313" key="4">
    <source>
        <dbReference type="EMBL" id="KAJ7356313.1"/>
    </source>
</evidence>
<reference evidence="4" key="1">
    <citation type="submission" date="2023-01" db="EMBL/GenBank/DDBJ databases">
        <title>Genome assembly of the deep-sea coral Lophelia pertusa.</title>
        <authorList>
            <person name="Herrera S."/>
            <person name="Cordes E."/>
        </authorList>
    </citation>
    <scope>NUCLEOTIDE SEQUENCE</scope>
    <source>
        <strain evidence="4">USNM1676648</strain>
        <tissue evidence="4">Polyp</tissue>
    </source>
</reference>
<accession>A0A9W9YL86</accession>
<gene>
    <name evidence="4" type="primary">FEM1B_5</name>
    <name evidence="4" type="ORF">OS493_025422</name>
</gene>
<dbReference type="PANTHER" id="PTHR24171">
    <property type="entry name" value="ANKYRIN REPEAT DOMAIN-CONTAINING PROTEIN 39-RELATED"/>
    <property type="match status" value="1"/>
</dbReference>
<dbReference type="PROSITE" id="PS50088">
    <property type="entry name" value="ANK_REPEAT"/>
    <property type="match status" value="3"/>
</dbReference>
<dbReference type="InterPro" id="IPR002110">
    <property type="entry name" value="Ankyrin_rpt"/>
</dbReference>
<keyword evidence="2 3" id="KW-0040">ANK repeat</keyword>
<evidence type="ECO:0000256" key="1">
    <source>
        <dbReference type="ARBA" id="ARBA00022737"/>
    </source>
</evidence>
<dbReference type="AlphaFoldDB" id="A0A9W9YL86"/>
<dbReference type="Gene3D" id="1.25.40.20">
    <property type="entry name" value="Ankyrin repeat-containing domain"/>
    <property type="match status" value="3"/>
</dbReference>
<evidence type="ECO:0000313" key="5">
    <source>
        <dbReference type="Proteomes" id="UP001163046"/>
    </source>
</evidence>
<dbReference type="GO" id="GO:0004842">
    <property type="term" value="F:ubiquitin-protein transferase activity"/>
    <property type="evidence" value="ECO:0007669"/>
    <property type="project" value="TreeGrafter"/>
</dbReference>